<organism evidence="1 2">
    <name type="scientific">Sphaceloma murrayae</name>
    <dbReference type="NCBI Taxonomy" id="2082308"/>
    <lineage>
        <taxon>Eukaryota</taxon>
        <taxon>Fungi</taxon>
        <taxon>Dikarya</taxon>
        <taxon>Ascomycota</taxon>
        <taxon>Pezizomycotina</taxon>
        <taxon>Dothideomycetes</taxon>
        <taxon>Dothideomycetidae</taxon>
        <taxon>Myriangiales</taxon>
        <taxon>Elsinoaceae</taxon>
        <taxon>Sphaceloma</taxon>
    </lineage>
</organism>
<dbReference type="AlphaFoldDB" id="A0A2K1R1G2"/>
<keyword evidence="2" id="KW-1185">Reference proteome</keyword>
<dbReference type="EMBL" id="NKHZ01000012">
    <property type="protein sequence ID" value="PNS21090.1"/>
    <property type="molecule type" value="Genomic_DNA"/>
</dbReference>
<name>A0A2K1R1G2_9PEZI</name>
<protein>
    <submittedName>
        <fullName evidence="1">Uncharacterized protein</fullName>
    </submittedName>
</protein>
<comment type="caution">
    <text evidence="1">The sequence shown here is derived from an EMBL/GenBank/DDBJ whole genome shotgun (WGS) entry which is preliminary data.</text>
</comment>
<dbReference type="OrthoDB" id="4708870at2759"/>
<evidence type="ECO:0000313" key="2">
    <source>
        <dbReference type="Proteomes" id="UP000243797"/>
    </source>
</evidence>
<dbReference type="InParanoid" id="A0A2K1R1G2"/>
<reference evidence="1 2" key="1">
    <citation type="submission" date="2017-06" db="EMBL/GenBank/DDBJ databases">
        <title>Draft genome sequence of a variant of Elsinoe murrayae.</title>
        <authorList>
            <person name="Cheng Q."/>
        </authorList>
    </citation>
    <scope>NUCLEOTIDE SEQUENCE [LARGE SCALE GENOMIC DNA]</scope>
    <source>
        <strain evidence="1 2">CQ-2017a</strain>
    </source>
</reference>
<proteinExistence type="predicted"/>
<accession>A0A2K1R1G2</accession>
<dbReference type="STRING" id="2082308.A0A2K1R1G2"/>
<dbReference type="Proteomes" id="UP000243797">
    <property type="component" value="Unassembled WGS sequence"/>
</dbReference>
<evidence type="ECO:0000313" key="1">
    <source>
        <dbReference type="EMBL" id="PNS21090.1"/>
    </source>
</evidence>
<gene>
    <name evidence="1" type="ORF">CAC42_3428</name>
</gene>
<sequence>MGGHAFDTAGTSGEPAVAIARLTVDQYKDVASHTEQILRRFFDEVRILQGAPEKLDHGDVDFLVRSRHQSLNATALKTALSAVSYRVCGPISNFAVPFADSSGDVKHAQVDVQQCGANIAWLSCLQSYGDLWQILGTITRPFGLTVNDKGLFLRIKEGEARDWQASMIALSESPEAVISFFGMDWMVYEAGFTTLDQVFKWISSCRLLDVNAFGDTATEHRKRNIDTRPMFRRFMDGYIPTLQARETVLSRDDVLQEALQYFDKHAEYESRHDNIMAENLDLEANALIVDALKPPGEVSKNFNKNVNLAVRAIKRWTKLQDGEMKLRVEPELEAVQQLKLRELLSEERGRLKEEHVRWIKEHFDDLRSVEKQRIKEAKDARQGSGSQVGS</sequence>